<organism evidence="3 4">
    <name type="scientific">Streptomyces malaysiensis</name>
    <dbReference type="NCBI Taxonomy" id="92644"/>
    <lineage>
        <taxon>Bacteria</taxon>
        <taxon>Bacillati</taxon>
        <taxon>Actinomycetota</taxon>
        <taxon>Actinomycetes</taxon>
        <taxon>Kitasatosporales</taxon>
        <taxon>Streptomycetaceae</taxon>
        <taxon>Streptomyces</taxon>
        <taxon>Streptomyces violaceusniger group</taxon>
    </lineage>
</organism>
<evidence type="ECO:0000256" key="1">
    <source>
        <dbReference type="SAM" id="MobiDB-lite"/>
    </source>
</evidence>
<dbReference type="Gene3D" id="1.10.30.50">
    <property type="match status" value="1"/>
</dbReference>
<feature type="region of interest" description="Disordered" evidence="1">
    <location>
        <begin position="77"/>
        <end position="105"/>
    </location>
</feature>
<dbReference type="InterPro" id="IPR002711">
    <property type="entry name" value="HNH"/>
</dbReference>
<dbReference type="Proteomes" id="UP000663421">
    <property type="component" value="Chromosome"/>
</dbReference>
<keyword evidence="4" id="KW-1185">Reference proteome</keyword>
<sequence>MAWATSNRRASLPKNWPAIVRRIKRRDGYRCTTVFETTGRCTQPGTDVDHIVPASLGGSDDDSNLTLLCRWCHDRKSAREGGTAAGLKRVRTQRPPTTHPALEDD</sequence>
<proteinExistence type="predicted"/>
<dbReference type="Pfam" id="PF01844">
    <property type="entry name" value="HNH"/>
    <property type="match status" value="1"/>
</dbReference>
<keyword evidence="3" id="KW-0378">Hydrolase</keyword>
<evidence type="ECO:0000313" key="3">
    <source>
        <dbReference type="EMBL" id="QPI56369.1"/>
    </source>
</evidence>
<dbReference type="InterPro" id="IPR003615">
    <property type="entry name" value="HNH_nuc"/>
</dbReference>
<dbReference type="SMART" id="SM00507">
    <property type="entry name" value="HNHc"/>
    <property type="match status" value="1"/>
</dbReference>
<keyword evidence="3" id="KW-0540">Nuclease</keyword>
<feature type="domain" description="HNH nuclease" evidence="2">
    <location>
        <begin position="19"/>
        <end position="74"/>
    </location>
</feature>
<keyword evidence="3" id="KW-0255">Endonuclease</keyword>
<dbReference type="GO" id="GO:0004519">
    <property type="term" value="F:endonuclease activity"/>
    <property type="evidence" value="ECO:0007669"/>
    <property type="project" value="UniProtKB-KW"/>
</dbReference>
<name>A0ABX6W4E2_STRMQ</name>
<evidence type="ECO:0000259" key="2">
    <source>
        <dbReference type="SMART" id="SM00507"/>
    </source>
</evidence>
<accession>A0ABX6W4E2</accession>
<protein>
    <submittedName>
        <fullName evidence="3">HNH endonuclease</fullName>
    </submittedName>
</protein>
<gene>
    <name evidence="3" type="ORF">I1A49_16725</name>
</gene>
<reference evidence="3 4" key="1">
    <citation type="submission" date="2020-11" db="EMBL/GenBank/DDBJ databases">
        <title>Complete genome sequence unveiled secondary metabolic potentials in Streptomyces solisilvae HNM0141.</title>
        <authorList>
            <person name="Huang X."/>
        </authorList>
    </citation>
    <scope>NUCLEOTIDE SEQUENCE [LARGE SCALE GENOMIC DNA]</scope>
    <source>
        <strain evidence="3 4">HNM0141</strain>
    </source>
</reference>
<dbReference type="CDD" id="cd00085">
    <property type="entry name" value="HNHc"/>
    <property type="match status" value="1"/>
</dbReference>
<dbReference type="EMBL" id="CP065050">
    <property type="protein sequence ID" value="QPI56369.1"/>
    <property type="molecule type" value="Genomic_DNA"/>
</dbReference>
<evidence type="ECO:0000313" key="4">
    <source>
        <dbReference type="Proteomes" id="UP000663421"/>
    </source>
</evidence>